<proteinExistence type="predicted"/>
<keyword evidence="2" id="KW-1185">Reference proteome</keyword>
<protein>
    <recommendedName>
        <fullName evidence="3">Ycf15</fullName>
    </recommendedName>
</protein>
<dbReference type="AlphaFoldDB" id="A0AAV4V2M6"/>
<dbReference type="EMBL" id="BPLQ01012264">
    <property type="protein sequence ID" value="GIY64083.1"/>
    <property type="molecule type" value="Genomic_DNA"/>
</dbReference>
<organism evidence="1 2">
    <name type="scientific">Caerostris darwini</name>
    <dbReference type="NCBI Taxonomy" id="1538125"/>
    <lineage>
        <taxon>Eukaryota</taxon>
        <taxon>Metazoa</taxon>
        <taxon>Ecdysozoa</taxon>
        <taxon>Arthropoda</taxon>
        <taxon>Chelicerata</taxon>
        <taxon>Arachnida</taxon>
        <taxon>Araneae</taxon>
        <taxon>Araneomorphae</taxon>
        <taxon>Entelegynae</taxon>
        <taxon>Araneoidea</taxon>
        <taxon>Araneidae</taxon>
        <taxon>Caerostris</taxon>
    </lineage>
</organism>
<reference evidence="1 2" key="1">
    <citation type="submission" date="2021-06" db="EMBL/GenBank/DDBJ databases">
        <title>Caerostris darwini draft genome.</title>
        <authorList>
            <person name="Kono N."/>
            <person name="Arakawa K."/>
        </authorList>
    </citation>
    <scope>NUCLEOTIDE SEQUENCE [LARGE SCALE GENOMIC DNA]</scope>
</reference>
<sequence>MKTVFFAKLSQRRLKLLLHGGGTSPIHCRPLGWNVLQQGRTFLLGPVCEYLHPRMYCSARLHSSYYELRRVNWIKLARIGEGKEFKFPLCSGSINYLEIDWRLRVYCL</sequence>
<evidence type="ECO:0000313" key="2">
    <source>
        <dbReference type="Proteomes" id="UP001054837"/>
    </source>
</evidence>
<comment type="caution">
    <text evidence="1">The sequence shown here is derived from an EMBL/GenBank/DDBJ whole genome shotgun (WGS) entry which is preliminary data.</text>
</comment>
<name>A0AAV4V2M6_9ARAC</name>
<dbReference type="Proteomes" id="UP001054837">
    <property type="component" value="Unassembled WGS sequence"/>
</dbReference>
<gene>
    <name evidence="1" type="ORF">CDAR_7981</name>
</gene>
<evidence type="ECO:0000313" key="1">
    <source>
        <dbReference type="EMBL" id="GIY64083.1"/>
    </source>
</evidence>
<accession>A0AAV4V2M6</accession>
<evidence type="ECO:0008006" key="3">
    <source>
        <dbReference type="Google" id="ProtNLM"/>
    </source>
</evidence>